<feature type="region of interest" description="Disordered" evidence="1">
    <location>
        <begin position="1"/>
        <end position="33"/>
    </location>
</feature>
<protein>
    <submittedName>
        <fullName evidence="2">Uncharacterized protein</fullName>
    </submittedName>
</protein>
<reference evidence="2" key="1">
    <citation type="submission" date="2016-07" db="EMBL/GenBank/DDBJ databases">
        <title>De novo transcriptome assembly of four accessions of the metal hyperaccumulator plant Noccaea caerulescens.</title>
        <authorList>
            <person name="Blande D."/>
            <person name="Halimaa P."/>
            <person name="Tervahauta A.I."/>
            <person name="Aarts M.G."/>
            <person name="Karenlampi S.O."/>
        </authorList>
    </citation>
    <scope>NUCLEOTIDE SEQUENCE</scope>
</reference>
<feature type="compositionally biased region" description="Polar residues" evidence="1">
    <location>
        <begin position="1"/>
        <end position="12"/>
    </location>
</feature>
<evidence type="ECO:0000313" key="2">
    <source>
        <dbReference type="EMBL" id="JAU78650.1"/>
    </source>
</evidence>
<dbReference type="EMBL" id="GEVM01027288">
    <property type="protein sequence ID" value="JAU78650.1"/>
    <property type="molecule type" value="Transcribed_RNA"/>
</dbReference>
<evidence type="ECO:0000256" key="1">
    <source>
        <dbReference type="SAM" id="MobiDB-lite"/>
    </source>
</evidence>
<proteinExistence type="predicted"/>
<name>A0A1J3IDZ4_NOCCA</name>
<dbReference type="AlphaFoldDB" id="A0A1J3IDZ4"/>
<organism evidence="2">
    <name type="scientific">Noccaea caerulescens</name>
    <name type="common">Alpine penny-cress</name>
    <name type="synonym">Thlaspi caerulescens</name>
    <dbReference type="NCBI Taxonomy" id="107243"/>
    <lineage>
        <taxon>Eukaryota</taxon>
        <taxon>Viridiplantae</taxon>
        <taxon>Streptophyta</taxon>
        <taxon>Embryophyta</taxon>
        <taxon>Tracheophyta</taxon>
        <taxon>Spermatophyta</taxon>
        <taxon>Magnoliopsida</taxon>
        <taxon>eudicotyledons</taxon>
        <taxon>Gunneridae</taxon>
        <taxon>Pentapetalae</taxon>
        <taxon>rosids</taxon>
        <taxon>malvids</taxon>
        <taxon>Brassicales</taxon>
        <taxon>Brassicaceae</taxon>
        <taxon>Coluteocarpeae</taxon>
        <taxon>Noccaea</taxon>
    </lineage>
</organism>
<accession>A0A1J3IDZ4</accession>
<gene>
    <name evidence="2" type="ORF">MP_TR17330_c0_g1_i1_g.49385</name>
</gene>
<sequence>MGNREYNSNNQLKLEDVARRQKRPSKGFGSSTLDELSSVRRQLHLGNRFISSPNSSRCLIHLDDKFISSTALDRLSSARRQPHLSDRFISSPDSSRRMIHLGDRFISSTTLD</sequence>